<dbReference type="PROSITE" id="PS01060">
    <property type="entry name" value="FLIP_1"/>
    <property type="match status" value="1"/>
</dbReference>
<keyword evidence="5 7" id="KW-1133">Transmembrane helix</keyword>
<dbReference type="PRINTS" id="PR01302">
    <property type="entry name" value="TYPE3IMPPROT"/>
</dbReference>
<keyword evidence="6 7" id="KW-0472">Membrane</keyword>
<feature type="transmembrane region" description="Helical" evidence="7">
    <location>
        <begin position="53"/>
        <end position="72"/>
    </location>
</feature>
<proteinExistence type="inferred from homology"/>
<evidence type="ECO:0000256" key="6">
    <source>
        <dbReference type="ARBA" id="ARBA00023136"/>
    </source>
</evidence>
<feature type="transmembrane region" description="Helical" evidence="7">
    <location>
        <begin position="160"/>
        <end position="184"/>
    </location>
</feature>
<dbReference type="NCBIfam" id="NF009438">
    <property type="entry name" value="PRK12797.1"/>
    <property type="match status" value="1"/>
</dbReference>
<evidence type="ECO:0000313" key="8">
    <source>
        <dbReference type="EMBL" id="VBB42650.1"/>
    </source>
</evidence>
<dbReference type="AlphaFoldDB" id="A0A653A3N6"/>
<reference evidence="8" key="1">
    <citation type="submission" date="2018-07" db="EMBL/GenBank/DDBJ databases">
        <authorList>
            <consortium name="Genoscope - CEA"/>
            <person name="William W."/>
        </authorList>
    </citation>
    <scope>NUCLEOTIDE SEQUENCE</scope>
    <source>
        <strain evidence="8">IK1</strain>
    </source>
</reference>
<evidence type="ECO:0000256" key="2">
    <source>
        <dbReference type="ARBA" id="ARBA00006257"/>
    </source>
</evidence>
<feature type="transmembrane region" description="Helical" evidence="7">
    <location>
        <begin position="196"/>
        <end position="216"/>
    </location>
</feature>
<gene>
    <name evidence="8" type="primary">fliP</name>
    <name evidence="8" type="ORF">TRIP_B200790</name>
</gene>
<organism evidence="8">
    <name type="scientific">Uncultured Desulfatiglans sp</name>
    <dbReference type="NCBI Taxonomy" id="1748965"/>
    <lineage>
        <taxon>Bacteria</taxon>
        <taxon>Pseudomonadati</taxon>
        <taxon>Thermodesulfobacteriota</taxon>
        <taxon>Desulfobacteria</taxon>
        <taxon>Desulfatiglandales</taxon>
        <taxon>Desulfatiglandaceae</taxon>
        <taxon>Desulfatiglans</taxon>
        <taxon>environmental samples</taxon>
    </lineage>
</organism>
<feature type="transmembrane region" description="Helical" evidence="7">
    <location>
        <begin position="12"/>
        <end position="41"/>
    </location>
</feature>
<keyword evidence="3" id="KW-1003">Cell membrane</keyword>
<dbReference type="PANTHER" id="PTHR30587:SF2">
    <property type="entry name" value="SURFACE PRESENTATION OF ANTIGENS PROTEIN SPAP"/>
    <property type="match status" value="1"/>
</dbReference>
<dbReference type="EMBL" id="UPXX01000013">
    <property type="protein sequence ID" value="VBB42650.1"/>
    <property type="molecule type" value="Genomic_DNA"/>
</dbReference>
<evidence type="ECO:0000256" key="1">
    <source>
        <dbReference type="ARBA" id="ARBA00004651"/>
    </source>
</evidence>
<sequence>MMNELPDILYVIATLAFLGLAPFLAVMVTSFVKLVVVFGLLRNALGIQQIPPNMVINGLAIILSFYIMAPVADECWTAMQRQDEIQKDFKTTIQAAVEGKEPLRRFLLKHAKEKERLFFVESAKTIWPKEKAATLNPDDLMVLIPAFTVSELTSAFQIGFLLYLPFVAIDLIISNILLAMGMMMVSPMTISLPFKLLLFVLLDGWGKLIHGLILTYR</sequence>
<dbReference type="NCBIfam" id="TIGR01102">
    <property type="entry name" value="yscR"/>
    <property type="match status" value="1"/>
</dbReference>
<dbReference type="InterPro" id="IPR005773">
    <property type="entry name" value="T3SS_YscR-like"/>
</dbReference>
<keyword evidence="8" id="KW-0966">Cell projection</keyword>
<protein>
    <submittedName>
        <fullName evidence="8">Flagellar biosynthesis protein</fullName>
    </submittedName>
</protein>
<accession>A0A653A3N6</accession>
<dbReference type="GO" id="GO:0009306">
    <property type="term" value="P:protein secretion"/>
    <property type="evidence" value="ECO:0007669"/>
    <property type="project" value="InterPro"/>
</dbReference>
<evidence type="ECO:0000256" key="7">
    <source>
        <dbReference type="SAM" id="Phobius"/>
    </source>
</evidence>
<dbReference type="Pfam" id="PF00813">
    <property type="entry name" value="FliP"/>
    <property type="match status" value="1"/>
</dbReference>
<keyword evidence="4 7" id="KW-0812">Transmembrane</keyword>
<keyword evidence="8" id="KW-0282">Flagellum</keyword>
<evidence type="ECO:0000256" key="3">
    <source>
        <dbReference type="ARBA" id="ARBA00022475"/>
    </source>
</evidence>
<dbReference type="GO" id="GO:0005886">
    <property type="term" value="C:plasma membrane"/>
    <property type="evidence" value="ECO:0007669"/>
    <property type="project" value="UniProtKB-SubCell"/>
</dbReference>
<comment type="similarity">
    <text evidence="2">Belongs to the FliP/MopC/SpaP family.</text>
</comment>
<dbReference type="PROSITE" id="PS01061">
    <property type="entry name" value="FLIP_2"/>
    <property type="match status" value="1"/>
</dbReference>
<comment type="subcellular location">
    <subcellularLocation>
        <location evidence="1">Cell membrane</location>
        <topology evidence="1">Multi-pass membrane protein</topology>
    </subcellularLocation>
</comment>
<dbReference type="PANTHER" id="PTHR30587">
    <property type="entry name" value="FLAGELLAR BIOSYNTHETIC PROTEIN FLIP"/>
    <property type="match status" value="1"/>
</dbReference>
<dbReference type="InterPro" id="IPR005838">
    <property type="entry name" value="T3SS_IM_P"/>
</dbReference>
<evidence type="ECO:0000256" key="5">
    <source>
        <dbReference type="ARBA" id="ARBA00022989"/>
    </source>
</evidence>
<keyword evidence="8" id="KW-0969">Cilium</keyword>
<evidence type="ECO:0000256" key="4">
    <source>
        <dbReference type="ARBA" id="ARBA00022692"/>
    </source>
</evidence>
<name>A0A653A3N6_UNCDX</name>